<protein>
    <submittedName>
        <fullName evidence="1">Uncharacterized protein</fullName>
    </submittedName>
</protein>
<keyword evidence="2" id="KW-1185">Reference proteome</keyword>
<name>A0ABS0JT67_9ACTN</name>
<evidence type="ECO:0000313" key="2">
    <source>
        <dbReference type="Proteomes" id="UP000614915"/>
    </source>
</evidence>
<evidence type="ECO:0000313" key="1">
    <source>
        <dbReference type="EMBL" id="MBG6069862.1"/>
    </source>
</evidence>
<dbReference type="Proteomes" id="UP000614915">
    <property type="component" value="Unassembled WGS sequence"/>
</dbReference>
<sequence length="34" mass="3687">MADLLTAEAVRDELGGLTGWSPTRWIDDIVRSAA</sequence>
<comment type="caution">
    <text evidence="1">The sequence shown here is derived from an EMBL/GenBank/DDBJ whole genome shotgun (WGS) entry which is preliminary data.</text>
</comment>
<proteinExistence type="predicted"/>
<dbReference type="EMBL" id="JADOTX010000001">
    <property type="protein sequence ID" value="MBG6069862.1"/>
    <property type="molecule type" value="Genomic_DNA"/>
</dbReference>
<accession>A0ABS0JT67</accession>
<gene>
    <name evidence="1" type="ORF">IW248_006149</name>
</gene>
<organism evidence="1 2">
    <name type="scientific">Micromonospora ureilytica</name>
    <dbReference type="NCBI Taxonomy" id="709868"/>
    <lineage>
        <taxon>Bacteria</taxon>
        <taxon>Bacillati</taxon>
        <taxon>Actinomycetota</taxon>
        <taxon>Actinomycetes</taxon>
        <taxon>Micromonosporales</taxon>
        <taxon>Micromonosporaceae</taxon>
        <taxon>Micromonospora</taxon>
    </lineage>
</organism>
<reference evidence="1 2" key="1">
    <citation type="submission" date="2020-11" db="EMBL/GenBank/DDBJ databases">
        <title>Sequencing the genomes of 1000 actinobacteria strains.</title>
        <authorList>
            <person name="Klenk H.-P."/>
        </authorList>
    </citation>
    <scope>NUCLEOTIDE SEQUENCE [LARGE SCALE GENOMIC DNA]</scope>
    <source>
        <strain evidence="1 2">DSM 101692</strain>
    </source>
</reference>